<evidence type="ECO:0000313" key="3">
    <source>
        <dbReference type="EMBL" id="BDT99320.1"/>
    </source>
</evidence>
<dbReference type="SUPFAM" id="SSF55961">
    <property type="entry name" value="Bet v1-like"/>
    <property type="match status" value="1"/>
</dbReference>
<dbReference type="InterPro" id="IPR022742">
    <property type="entry name" value="Hydrolase_4"/>
</dbReference>
<dbReference type="InterPro" id="IPR019587">
    <property type="entry name" value="Polyketide_cyclase/dehydratase"/>
</dbReference>
<dbReference type="Pfam" id="PF10604">
    <property type="entry name" value="Polyketide_cyc2"/>
    <property type="match status" value="1"/>
</dbReference>
<dbReference type="Gene3D" id="3.40.50.1820">
    <property type="entry name" value="alpha/beta hydrolase"/>
    <property type="match status" value="1"/>
</dbReference>
<evidence type="ECO:0000256" key="1">
    <source>
        <dbReference type="SAM" id="MobiDB-lite"/>
    </source>
</evidence>
<feature type="domain" description="Serine aminopeptidase S33" evidence="2">
    <location>
        <begin position="67"/>
        <end position="170"/>
    </location>
</feature>
<dbReference type="EMBL" id="AP026978">
    <property type="protein sequence ID" value="BDT99320.1"/>
    <property type="molecule type" value="Genomic_DNA"/>
</dbReference>
<dbReference type="InterPro" id="IPR023393">
    <property type="entry name" value="START-like_dom_sf"/>
</dbReference>
<gene>
    <name evidence="3" type="ORF">IFM12276_23490</name>
</gene>
<organism evidence="3 4">
    <name type="scientific">Nocardia sputorum</name>
    <dbReference type="NCBI Taxonomy" id="2984338"/>
    <lineage>
        <taxon>Bacteria</taxon>
        <taxon>Bacillati</taxon>
        <taxon>Actinomycetota</taxon>
        <taxon>Actinomycetes</taxon>
        <taxon>Mycobacteriales</taxon>
        <taxon>Nocardiaceae</taxon>
        <taxon>Nocardia</taxon>
    </lineage>
</organism>
<name>A0ABN6U2D4_9NOCA</name>
<dbReference type="Proteomes" id="UP001317870">
    <property type="component" value="Chromosome"/>
</dbReference>
<sequence>MAGTGHPISAEWTHDSSAGSQQAVVSTTDGGRFRLTRLGLYGGPPVVLVPGTFDNRGVYLWPGGGGLAVVLAEAGFDVWVAERRGTGGVLPDPRVRAGWDEALRCDLPVVQQLIAETGTGPAFWVGHSLGGVLVARAVAETLDRHRVAGMVLINAAVEVPLLTHRLATRLLTSPRWGKSFPARALRLGPEDEPVEALSDATMWAAHERGRTAISGALAGVDVPVLALTSPRDVIAAPRLCRRLLDGCGAQDVRVQSASRRYGFARNHTHESPLTHPDAVDDVFPFVRDWLIARSPARTWVRVFEPVDQVRRRHRLRFTADLDADSDTVFDVLTNQWPALWPVRLRRVRDGVVAGVPNGLGSVRAGRALGLWPIQEQITVHHDPWLIEYRTIRGPVRRHQGRIQLTRRGQGTHLDYRIDFDTPAWIPGRLLTAALQHTWHHYSLPRLRSLVSCPYGQPSDNLPVGSARD</sequence>
<reference evidence="3 4" key="1">
    <citation type="submission" date="2022-11" db="EMBL/GenBank/DDBJ databases">
        <title>Genome Sequencing of Nocardia sp. ON39_IFM12276 and assembly.</title>
        <authorList>
            <person name="Shimojima M."/>
            <person name="Toyokawa M."/>
            <person name="Uesaka K."/>
        </authorList>
    </citation>
    <scope>NUCLEOTIDE SEQUENCE [LARGE SCALE GENOMIC DNA]</scope>
    <source>
        <strain evidence="3 4">IFM 12276</strain>
    </source>
</reference>
<keyword evidence="4" id="KW-1185">Reference proteome</keyword>
<dbReference type="RefSeq" id="WP_281879451.1">
    <property type="nucleotide sequence ID" value="NZ_AP026978.1"/>
</dbReference>
<feature type="region of interest" description="Disordered" evidence="1">
    <location>
        <begin position="1"/>
        <end position="25"/>
    </location>
</feature>
<dbReference type="Pfam" id="PF12146">
    <property type="entry name" value="Hydrolase_4"/>
    <property type="match status" value="1"/>
</dbReference>
<feature type="compositionally biased region" description="Polar residues" evidence="1">
    <location>
        <begin position="15"/>
        <end position="25"/>
    </location>
</feature>
<dbReference type="Gene3D" id="3.30.530.20">
    <property type="match status" value="1"/>
</dbReference>
<accession>A0ABN6U2D4</accession>
<proteinExistence type="predicted"/>
<evidence type="ECO:0000259" key="2">
    <source>
        <dbReference type="Pfam" id="PF12146"/>
    </source>
</evidence>
<dbReference type="InterPro" id="IPR029058">
    <property type="entry name" value="AB_hydrolase_fold"/>
</dbReference>
<evidence type="ECO:0000313" key="4">
    <source>
        <dbReference type="Proteomes" id="UP001317870"/>
    </source>
</evidence>
<dbReference type="PANTHER" id="PTHR11005">
    <property type="entry name" value="LYSOSOMAL ACID LIPASE-RELATED"/>
    <property type="match status" value="1"/>
</dbReference>
<protein>
    <recommendedName>
        <fullName evidence="2">Serine aminopeptidase S33 domain-containing protein</fullName>
    </recommendedName>
</protein>
<dbReference type="SUPFAM" id="SSF53474">
    <property type="entry name" value="alpha/beta-Hydrolases"/>
    <property type="match status" value="1"/>
</dbReference>